<dbReference type="AlphaFoldDB" id="A0AA39HUL8"/>
<dbReference type="PANTHER" id="PTHR45699">
    <property type="entry name" value="60S ACIDIC RIBOSOMAL PROTEIN P0"/>
    <property type="match status" value="1"/>
</dbReference>
<evidence type="ECO:0000256" key="3">
    <source>
        <dbReference type="ARBA" id="ARBA00022980"/>
    </source>
</evidence>
<dbReference type="Proteomes" id="UP001175271">
    <property type="component" value="Unassembled WGS sequence"/>
</dbReference>
<evidence type="ECO:0000256" key="5">
    <source>
        <dbReference type="ARBA" id="ARBA00035202"/>
    </source>
</evidence>
<dbReference type="Gene3D" id="3.90.105.20">
    <property type="match status" value="1"/>
</dbReference>
<evidence type="ECO:0000256" key="6">
    <source>
        <dbReference type="ARBA" id="ARBA00035444"/>
    </source>
</evidence>
<dbReference type="GO" id="GO:0003735">
    <property type="term" value="F:structural constituent of ribosome"/>
    <property type="evidence" value="ECO:0007669"/>
    <property type="project" value="TreeGrafter"/>
</dbReference>
<evidence type="ECO:0000256" key="4">
    <source>
        <dbReference type="ARBA" id="ARBA00023274"/>
    </source>
</evidence>
<comment type="caution">
    <text evidence="7">The sequence shown here is derived from an EMBL/GenBank/DDBJ whole genome shotgun (WGS) entry which is preliminary data.</text>
</comment>
<keyword evidence="3" id="KW-0689">Ribosomal protein</keyword>
<proteinExistence type="inferred from homology"/>
<dbReference type="GO" id="GO:0002181">
    <property type="term" value="P:cytoplasmic translation"/>
    <property type="evidence" value="ECO:0007669"/>
    <property type="project" value="TreeGrafter"/>
</dbReference>
<reference evidence="7" key="1">
    <citation type="submission" date="2023-06" db="EMBL/GenBank/DDBJ databases">
        <title>Genomic analysis of the entomopathogenic nematode Steinernema hermaphroditum.</title>
        <authorList>
            <person name="Schwarz E.M."/>
            <person name="Heppert J.K."/>
            <person name="Baniya A."/>
            <person name="Schwartz H.T."/>
            <person name="Tan C.-H."/>
            <person name="Antoshechkin I."/>
            <person name="Sternberg P.W."/>
            <person name="Goodrich-Blair H."/>
            <person name="Dillman A.R."/>
        </authorList>
    </citation>
    <scope>NUCLEOTIDE SEQUENCE</scope>
    <source>
        <strain evidence="7">PS9179</strain>
        <tissue evidence="7">Whole animal</tissue>
    </source>
</reference>
<dbReference type="Gene3D" id="3.30.70.1730">
    <property type="match status" value="1"/>
</dbReference>
<comment type="similarity">
    <text evidence="2">Belongs to the universal ribosomal protein uL10 family.</text>
</comment>
<dbReference type="GO" id="GO:0000027">
    <property type="term" value="P:ribosomal large subunit assembly"/>
    <property type="evidence" value="ECO:0007669"/>
    <property type="project" value="TreeGrafter"/>
</dbReference>
<organism evidence="7 8">
    <name type="scientific">Steinernema hermaphroditum</name>
    <dbReference type="NCBI Taxonomy" id="289476"/>
    <lineage>
        <taxon>Eukaryota</taxon>
        <taxon>Metazoa</taxon>
        <taxon>Ecdysozoa</taxon>
        <taxon>Nematoda</taxon>
        <taxon>Chromadorea</taxon>
        <taxon>Rhabditida</taxon>
        <taxon>Tylenchina</taxon>
        <taxon>Panagrolaimomorpha</taxon>
        <taxon>Strongyloidoidea</taxon>
        <taxon>Steinernematidae</taxon>
        <taxon>Steinernema</taxon>
    </lineage>
</organism>
<keyword evidence="8" id="KW-1185">Reference proteome</keyword>
<dbReference type="PANTHER" id="PTHR45699:SF3">
    <property type="entry name" value="LARGE RIBOSOMAL SUBUNIT PROTEIN UL10"/>
    <property type="match status" value="1"/>
</dbReference>
<gene>
    <name evidence="7" type="ORF">QR680_006192</name>
</gene>
<protein>
    <recommendedName>
        <fullName evidence="5">Large ribosomal subunit protein uL10</fullName>
    </recommendedName>
    <alternativeName>
        <fullName evidence="6">60S acidic ribosomal protein P0</fullName>
    </alternativeName>
</protein>
<evidence type="ECO:0000313" key="8">
    <source>
        <dbReference type="Proteomes" id="UP001175271"/>
    </source>
</evidence>
<dbReference type="GO" id="GO:0022625">
    <property type="term" value="C:cytosolic large ribosomal subunit"/>
    <property type="evidence" value="ECO:0007669"/>
    <property type="project" value="TreeGrafter"/>
</dbReference>
<sequence length="223" mass="24146">MLLNGPKSLRVSGLAQKFTPPFLMRSPDFRKKPDLENLLAHIVGFVFTKGDLAEVRDLLLKSKRSAPAKAGAIAPCDVNLPPQNTGMRLEKTIEILSEVHLIEEGERVGTSEAALLSMLNIEPFTYGLVVLQVYDNGVIFSPTALDITPEKLSDRFAEGVRNVVSLSLAIDHPTLVSAPYFIAQGYENLLGMAAATDTTFEDTNALFGNDGESSSDTGFGLFD</sequence>
<evidence type="ECO:0000256" key="1">
    <source>
        <dbReference type="ARBA" id="ARBA00002200"/>
    </source>
</evidence>
<keyword evidence="4" id="KW-0687">Ribonucleoprotein</keyword>
<evidence type="ECO:0000256" key="2">
    <source>
        <dbReference type="ARBA" id="ARBA00008889"/>
    </source>
</evidence>
<name>A0AA39HUL8_9BILA</name>
<dbReference type="InterPro" id="IPR043164">
    <property type="entry name" value="Ribosomal_uL10-like_insert_sf"/>
</dbReference>
<dbReference type="InterPro" id="IPR050323">
    <property type="entry name" value="Ribosomal_protein_uL10"/>
</dbReference>
<evidence type="ECO:0000313" key="7">
    <source>
        <dbReference type="EMBL" id="KAK0412403.1"/>
    </source>
</evidence>
<dbReference type="EMBL" id="JAUCMV010000003">
    <property type="protein sequence ID" value="KAK0412403.1"/>
    <property type="molecule type" value="Genomic_DNA"/>
</dbReference>
<dbReference type="InterPro" id="IPR043141">
    <property type="entry name" value="Ribosomal_uL10-like_sf"/>
</dbReference>
<accession>A0AA39HUL8</accession>
<comment type="function">
    <text evidence="1">Ribosomal protein P0 is the functional equivalent of E.coli protein L10.</text>
</comment>
<dbReference type="GO" id="GO:0070180">
    <property type="term" value="F:large ribosomal subunit rRNA binding"/>
    <property type="evidence" value="ECO:0007669"/>
    <property type="project" value="TreeGrafter"/>
</dbReference>